<evidence type="ECO:0000256" key="4">
    <source>
        <dbReference type="ARBA" id="ARBA00022771"/>
    </source>
</evidence>
<gene>
    <name evidence="12" type="ORF">RHGRI_006625</name>
</gene>
<keyword evidence="8" id="KW-0804">Transcription</keyword>
<feature type="compositionally biased region" description="Basic and acidic residues" evidence="10">
    <location>
        <begin position="1146"/>
        <end position="1155"/>
    </location>
</feature>
<dbReference type="CDD" id="cd10017">
    <property type="entry name" value="B3_DNA"/>
    <property type="match status" value="1"/>
</dbReference>
<keyword evidence="7" id="KW-0238">DNA-binding</keyword>
<comment type="caution">
    <text evidence="12">The sequence shown here is derived from an EMBL/GenBank/DDBJ whole genome shotgun (WGS) entry which is preliminary data.</text>
</comment>
<protein>
    <recommendedName>
        <fullName evidence="11">TF-B3 domain-containing protein</fullName>
    </recommendedName>
</protein>
<comment type="similarity">
    <text evidence="2">Belongs to the replication factor A protein 1 family.</text>
</comment>
<dbReference type="EMBL" id="JACTNZ010000003">
    <property type="protein sequence ID" value="KAG5556066.1"/>
    <property type="molecule type" value="Genomic_DNA"/>
</dbReference>
<evidence type="ECO:0000313" key="12">
    <source>
        <dbReference type="EMBL" id="KAG5556066.1"/>
    </source>
</evidence>
<sequence length="1838" mass="208835">MASKRMMIKDIDENVRGWTAEVMVIEKAYPKLTKKNTLYQRLVLIDSEGTKIQATIFGSDIEILEHTLKVYHTYSIRNAQISKTPDDCYHVANNALQWKLLSRTPVEEIAVEGLSIRALKYNFVPLAELHNHQNNKNGIEVLFAIMHVGPKRKTPRTFVQNITVIDQGMRPTTLTLWDQFTHHEAKSMTELTGPYPVVMGSRLKVNASYETKLETKGSTIFNLDPPLPEANVLRTWCFTHSAEIQNLDIGHLNQIGTPVTPVESPFKREIIKINRLPTIVSEPEYYWIQPVCKVTDLNQNFFYMSCSKCNHGTDATDDTEFWCNFCDEKVEPTPRCKFNVTLSDSTGDITATAFTKVAETMFGITAVYLKENTTEDGLSMAAMEAITKELEYVVRVKAYKYGPEEKSHCLFNIHQFDEVKNIQENDADEANSSSSKKICRQLFIEEPPSDFSGIKDKTTVAGLQPGADDFNVNVEAISMALAYLYGHHPKLNDSNAFRVLAAPSFLHLQKIPEFFRPYLFAPPHGIALVYSGYHVYHVKIENHELAFGWNDVIAEHNFGSKYTLLLGSMGHLMFDLFIFDEKGYQIKYPWTTTALIQQPNAPIGWDSIATQCQATNSTFFTSCLVTTFRQFGDEFRFMKKLSHGDLLALELRASIKDFLNEIGLHRVWLTTGHSTWEVQYADGFLVGKGWNNFITAHNLKCYDTLVFSVDWELKMHAMVFDELGRIQSSTRFILRVSNLSLLTVMDLSYEDGLAATCPRFVRLRILELQRRTDTRYVYYLIDSKNTEIRVGAAISYDTAAISYDNAALKYIADTEFVKKYSSLYELKDMFEWDVADEFKTWIESILAQKPKFIHPYHRSSKYLMVDEDIPTIDYKQSCWFSHIIPLIHENLTVQVPYAMNSYLLAPNEAVAMIHSGNRVWYVKIDNSRFTTGWMNVVHAHNIGKNYLLLFACVGHLEFDLSVFNEDNDEIAYDWTTIAPIQHSNAPNDWDSRKAFTRLTGGNYRATRHAFRSAILIKSDILQKLKLTERLNGFCQQTGQKEITLVIRGAQWPVQYDGAYLHGQIWETLVAAYNLRTNHILILSPDIKLRLHIMVLHVNDREEIYDCCYTLWCNMAYDETSIECMVAEESLYRVDLGTLGRVSGGSPDHESVESATKKSSLSSSERRQNCKEFLRRFVNSENLTVNLEDWFEEITEQSAHKSPPFDVPFELIDLQKFDYALEGVSFQQLIRMPSAVYASTSGAVEATSYLAIEDFLHTSVRGLWESFWSHDGPMPFYVACLYDANLKFYQAEKAIANGKLEGLCASAIMLKNPRHPHGKWEDILEIALLRHDIGSLSLESDRKSFCSVIGEALFYAVRILLSRSLSRTNVTPSSNSVFVLLFDSQYGGVLKVEGDVNKLDCDTDDVYKCASEWIKSYARIAVSPIDRIWNKLGNANWADIGALQVLFATFHCIAQYAGMPKHSVEDLAADHSSRLQERRAERQLRDTRVNGNGLFRFQQSSVSPEIVELREESVKLESDKSMRLEIGTILWVEDSNWQKGYQINEVLNDGEVTFYIAYCVDDLGNPLFLYVGSHPSILEPAWEDMKLWYQVQRQTKILTAMKQKGLSDKYLPELCMSGRIIHPGPCRRPSSGGNCEHTLCGTPVLVTSPVGKTVASMVGSGEFGLDEAIRCCHDCLSALSTAGAAGIRHGDIRPENIIYVTSGLRQPYYVLIGWGHAVLEERDRPAMNLHFSSTYALQEGKLCSASDAESLVYLLYFCTGGNMPDLDSVEGALQWRESAWSKRLIQQKLGDISAVLKAFADYVDSLCGTPYPMDCGIWLRRLRRHIQEEDNGKEIDTSS</sequence>
<dbReference type="InterPro" id="IPR003340">
    <property type="entry name" value="B3_DNA-bd"/>
</dbReference>
<evidence type="ECO:0000256" key="10">
    <source>
        <dbReference type="SAM" id="MobiDB-lite"/>
    </source>
</evidence>
<keyword evidence="9" id="KW-0539">Nucleus</keyword>
<dbReference type="PANTHER" id="PTHR35118:SF3">
    <property type="entry name" value="PROTEIN KINASE SUPERFAMILY PROTEIN"/>
    <property type="match status" value="1"/>
</dbReference>
<dbReference type="SUPFAM" id="SSF56112">
    <property type="entry name" value="Protein kinase-like (PK-like)"/>
    <property type="match status" value="1"/>
</dbReference>
<feature type="region of interest" description="Disordered" evidence="10">
    <location>
        <begin position="1143"/>
        <end position="1163"/>
    </location>
</feature>
<evidence type="ECO:0000256" key="6">
    <source>
        <dbReference type="ARBA" id="ARBA00023015"/>
    </source>
</evidence>
<dbReference type="GO" id="GO:0005634">
    <property type="term" value="C:nucleus"/>
    <property type="evidence" value="ECO:0007669"/>
    <property type="project" value="UniProtKB-SubCell"/>
</dbReference>
<dbReference type="InterPro" id="IPR015300">
    <property type="entry name" value="DNA-bd_pseudobarrel_sf"/>
</dbReference>
<name>A0AAV6KUG0_9ERIC</name>
<dbReference type="GO" id="GO:0003677">
    <property type="term" value="F:DNA binding"/>
    <property type="evidence" value="ECO:0007669"/>
    <property type="project" value="UniProtKB-KW"/>
</dbReference>
<dbReference type="InterPro" id="IPR012340">
    <property type="entry name" value="NA-bd_OB-fold"/>
</dbReference>
<keyword evidence="13" id="KW-1185">Reference proteome</keyword>
<evidence type="ECO:0000256" key="9">
    <source>
        <dbReference type="ARBA" id="ARBA00023242"/>
    </source>
</evidence>
<dbReference type="PANTHER" id="PTHR35118">
    <property type="entry name" value="KINASE FAMILY PROTEIN"/>
    <property type="match status" value="1"/>
</dbReference>
<keyword evidence="4" id="KW-0863">Zinc-finger</keyword>
<dbReference type="Gene3D" id="2.40.330.10">
    <property type="entry name" value="DNA-binding pseudobarrel domain"/>
    <property type="match status" value="1"/>
</dbReference>
<dbReference type="InterPro" id="IPR003871">
    <property type="entry name" value="RFA1B/D_OB_1st"/>
</dbReference>
<evidence type="ECO:0000256" key="7">
    <source>
        <dbReference type="ARBA" id="ARBA00023125"/>
    </source>
</evidence>
<dbReference type="InterPro" id="IPR011009">
    <property type="entry name" value="Kinase-like_dom_sf"/>
</dbReference>
<organism evidence="12 13">
    <name type="scientific">Rhododendron griersonianum</name>
    <dbReference type="NCBI Taxonomy" id="479676"/>
    <lineage>
        <taxon>Eukaryota</taxon>
        <taxon>Viridiplantae</taxon>
        <taxon>Streptophyta</taxon>
        <taxon>Embryophyta</taxon>
        <taxon>Tracheophyta</taxon>
        <taxon>Spermatophyta</taxon>
        <taxon>Magnoliopsida</taxon>
        <taxon>eudicotyledons</taxon>
        <taxon>Gunneridae</taxon>
        <taxon>Pentapetalae</taxon>
        <taxon>asterids</taxon>
        <taxon>Ericales</taxon>
        <taxon>Ericaceae</taxon>
        <taxon>Ericoideae</taxon>
        <taxon>Rhodoreae</taxon>
        <taxon>Rhododendron</taxon>
    </lineage>
</organism>
<dbReference type="SUPFAM" id="SSF101936">
    <property type="entry name" value="DNA-binding pseudobarrel domain"/>
    <property type="match status" value="2"/>
</dbReference>
<evidence type="ECO:0000259" key="11">
    <source>
        <dbReference type="PROSITE" id="PS50863"/>
    </source>
</evidence>
<dbReference type="InterPro" id="IPR013955">
    <property type="entry name" value="Rep_factor-A_C"/>
</dbReference>
<feature type="domain" description="TF-B3" evidence="11">
    <location>
        <begin position="675"/>
        <end position="723"/>
    </location>
</feature>
<evidence type="ECO:0000256" key="8">
    <source>
        <dbReference type="ARBA" id="ARBA00023163"/>
    </source>
</evidence>
<dbReference type="CDD" id="cd04476">
    <property type="entry name" value="RPA1_DBD_C"/>
    <property type="match status" value="1"/>
</dbReference>
<evidence type="ECO:0000256" key="3">
    <source>
        <dbReference type="ARBA" id="ARBA00022723"/>
    </source>
</evidence>
<dbReference type="GO" id="GO:0008270">
    <property type="term" value="F:zinc ion binding"/>
    <property type="evidence" value="ECO:0007669"/>
    <property type="project" value="UniProtKB-KW"/>
</dbReference>
<evidence type="ECO:0000256" key="5">
    <source>
        <dbReference type="ARBA" id="ARBA00022833"/>
    </source>
</evidence>
<comment type="subcellular location">
    <subcellularLocation>
        <location evidence="1">Nucleus</location>
    </subcellularLocation>
</comment>
<evidence type="ECO:0000313" key="13">
    <source>
        <dbReference type="Proteomes" id="UP000823749"/>
    </source>
</evidence>
<reference evidence="12" key="1">
    <citation type="submission" date="2020-08" db="EMBL/GenBank/DDBJ databases">
        <title>Plant Genome Project.</title>
        <authorList>
            <person name="Zhang R.-G."/>
        </authorList>
    </citation>
    <scope>NUCLEOTIDE SEQUENCE</scope>
    <source>
        <strain evidence="12">WSP0</strain>
        <tissue evidence="12">Leaf</tissue>
    </source>
</reference>
<dbReference type="Gene3D" id="2.40.50.140">
    <property type="entry name" value="Nucleic acid-binding proteins"/>
    <property type="match status" value="3"/>
</dbReference>
<dbReference type="Pfam" id="PF02721">
    <property type="entry name" value="DUF223"/>
    <property type="match status" value="1"/>
</dbReference>
<keyword evidence="3" id="KW-0479">Metal-binding</keyword>
<proteinExistence type="inferred from homology"/>
<dbReference type="SUPFAM" id="SSF50249">
    <property type="entry name" value="Nucleic acid-binding proteins"/>
    <property type="match status" value="3"/>
</dbReference>
<dbReference type="Pfam" id="PF08646">
    <property type="entry name" value="Rep_fac-A_C"/>
    <property type="match status" value="1"/>
</dbReference>
<dbReference type="Gene3D" id="1.10.510.10">
    <property type="entry name" value="Transferase(Phosphotransferase) domain 1"/>
    <property type="match status" value="1"/>
</dbReference>
<evidence type="ECO:0000256" key="1">
    <source>
        <dbReference type="ARBA" id="ARBA00004123"/>
    </source>
</evidence>
<dbReference type="PROSITE" id="PS50863">
    <property type="entry name" value="B3"/>
    <property type="match status" value="1"/>
</dbReference>
<dbReference type="InterPro" id="IPR047192">
    <property type="entry name" value="Euk_RPA1_DBD_C"/>
</dbReference>
<keyword evidence="5" id="KW-0862">Zinc</keyword>
<accession>A0AAV6KUG0</accession>
<dbReference type="Proteomes" id="UP000823749">
    <property type="component" value="Chromosome 3"/>
</dbReference>
<evidence type="ECO:0000256" key="2">
    <source>
        <dbReference type="ARBA" id="ARBA00005690"/>
    </source>
</evidence>
<keyword evidence="6" id="KW-0805">Transcription regulation</keyword>